<dbReference type="SUPFAM" id="SSF55190">
    <property type="entry name" value="Arginyl-tRNA synthetase (ArgRS), N-terminal 'additional' domain"/>
    <property type="match status" value="1"/>
</dbReference>
<dbReference type="InterPro" id="IPR036695">
    <property type="entry name" value="Arg-tRNA-synth_N_sf"/>
</dbReference>
<evidence type="ECO:0000256" key="10">
    <source>
        <dbReference type="ARBA" id="ARBA00049339"/>
    </source>
</evidence>
<keyword evidence="16" id="KW-1185">Reference proteome</keyword>
<dbReference type="PANTHER" id="PTHR11956:SF5">
    <property type="entry name" value="ARGININE--TRNA LIGASE, CYTOPLASMIC"/>
    <property type="match status" value="1"/>
</dbReference>
<dbReference type="EC" id="6.1.1.19" evidence="11"/>
<organism evidence="15 16">
    <name type="scientific">Pseudidiomarina maritima</name>
    <dbReference type="NCBI Taxonomy" id="519453"/>
    <lineage>
        <taxon>Bacteria</taxon>
        <taxon>Pseudomonadati</taxon>
        <taxon>Pseudomonadota</taxon>
        <taxon>Gammaproteobacteria</taxon>
        <taxon>Alteromonadales</taxon>
        <taxon>Idiomarinaceae</taxon>
        <taxon>Pseudidiomarina</taxon>
    </lineage>
</organism>
<dbReference type="FunFam" id="3.30.1360.70:FF:000003">
    <property type="entry name" value="Arginine--tRNA ligase"/>
    <property type="match status" value="1"/>
</dbReference>
<dbReference type="InterPro" id="IPR008909">
    <property type="entry name" value="DALR_anticod-bd"/>
</dbReference>
<evidence type="ECO:0000313" key="16">
    <source>
        <dbReference type="Proteomes" id="UP000246964"/>
    </source>
</evidence>
<dbReference type="Pfam" id="PF03485">
    <property type="entry name" value="Arg_tRNA_synt_N"/>
    <property type="match status" value="1"/>
</dbReference>
<dbReference type="GO" id="GO:0005524">
    <property type="term" value="F:ATP binding"/>
    <property type="evidence" value="ECO:0007669"/>
    <property type="project" value="UniProtKB-UniRule"/>
</dbReference>
<feature type="short sequence motif" description="'HIGH' region" evidence="11">
    <location>
        <begin position="127"/>
        <end position="137"/>
    </location>
</feature>
<dbReference type="NCBIfam" id="TIGR00456">
    <property type="entry name" value="argS"/>
    <property type="match status" value="1"/>
</dbReference>
<dbReference type="EMBL" id="QGTT01000027">
    <property type="protein sequence ID" value="PWW07558.1"/>
    <property type="molecule type" value="Genomic_DNA"/>
</dbReference>
<dbReference type="CDD" id="cd07956">
    <property type="entry name" value="Anticodon_Ia_Arg"/>
    <property type="match status" value="1"/>
</dbReference>
<evidence type="ECO:0000256" key="1">
    <source>
        <dbReference type="ARBA" id="ARBA00004496"/>
    </source>
</evidence>
<comment type="subcellular location">
    <subcellularLocation>
        <location evidence="1 11">Cytoplasm</location>
    </subcellularLocation>
</comment>
<accession>A0A317PZ26</accession>
<dbReference type="OrthoDB" id="9803211at2"/>
<keyword evidence="5 11" id="KW-0436">Ligase</keyword>
<dbReference type="Gene3D" id="3.30.1360.70">
    <property type="entry name" value="Arginyl tRNA synthetase N-terminal domain"/>
    <property type="match status" value="1"/>
</dbReference>
<dbReference type="GO" id="GO:0006420">
    <property type="term" value="P:arginyl-tRNA aminoacylation"/>
    <property type="evidence" value="ECO:0007669"/>
    <property type="project" value="UniProtKB-UniRule"/>
</dbReference>
<evidence type="ECO:0000256" key="2">
    <source>
        <dbReference type="ARBA" id="ARBA00005594"/>
    </source>
</evidence>
<gene>
    <name evidence="11" type="primary">argS</name>
    <name evidence="15" type="ORF">DET45_1273</name>
</gene>
<keyword evidence="9 11" id="KW-0030">Aminoacyl-tRNA synthetase</keyword>
<dbReference type="STRING" id="519453.SAMN04488070_1631"/>
<dbReference type="CDD" id="cd00671">
    <property type="entry name" value="ArgRS_core"/>
    <property type="match status" value="1"/>
</dbReference>
<proteinExistence type="inferred from homology"/>
<evidence type="ECO:0000256" key="9">
    <source>
        <dbReference type="ARBA" id="ARBA00023146"/>
    </source>
</evidence>
<evidence type="ECO:0000256" key="6">
    <source>
        <dbReference type="ARBA" id="ARBA00022741"/>
    </source>
</evidence>
<evidence type="ECO:0000259" key="13">
    <source>
        <dbReference type="SMART" id="SM00836"/>
    </source>
</evidence>
<dbReference type="SMART" id="SM01016">
    <property type="entry name" value="Arg_tRNA_synt_N"/>
    <property type="match status" value="1"/>
</dbReference>
<evidence type="ECO:0000256" key="4">
    <source>
        <dbReference type="ARBA" id="ARBA00022490"/>
    </source>
</evidence>
<dbReference type="FunFam" id="1.10.730.10:FF:000008">
    <property type="entry name" value="Arginine--tRNA ligase"/>
    <property type="match status" value="1"/>
</dbReference>
<feature type="domain" description="Arginyl tRNA synthetase N-terminal" evidence="14">
    <location>
        <begin position="3"/>
        <end position="91"/>
    </location>
</feature>
<evidence type="ECO:0000256" key="12">
    <source>
        <dbReference type="RuleBase" id="RU363038"/>
    </source>
</evidence>
<dbReference type="PANTHER" id="PTHR11956">
    <property type="entry name" value="ARGINYL-TRNA SYNTHETASE"/>
    <property type="match status" value="1"/>
</dbReference>
<keyword evidence="8 11" id="KW-0648">Protein biosynthesis</keyword>
<comment type="catalytic activity">
    <reaction evidence="10 11">
        <text>tRNA(Arg) + L-arginine + ATP = L-arginyl-tRNA(Arg) + AMP + diphosphate</text>
        <dbReference type="Rhea" id="RHEA:20301"/>
        <dbReference type="Rhea" id="RHEA-COMP:9658"/>
        <dbReference type="Rhea" id="RHEA-COMP:9673"/>
        <dbReference type="ChEBI" id="CHEBI:30616"/>
        <dbReference type="ChEBI" id="CHEBI:32682"/>
        <dbReference type="ChEBI" id="CHEBI:33019"/>
        <dbReference type="ChEBI" id="CHEBI:78442"/>
        <dbReference type="ChEBI" id="CHEBI:78513"/>
        <dbReference type="ChEBI" id="CHEBI:456215"/>
        <dbReference type="EC" id="6.1.1.19"/>
    </reaction>
</comment>
<dbReference type="InterPro" id="IPR001278">
    <property type="entry name" value="Arg-tRNA-ligase"/>
</dbReference>
<evidence type="ECO:0000313" key="15">
    <source>
        <dbReference type="EMBL" id="PWW07558.1"/>
    </source>
</evidence>
<comment type="similarity">
    <text evidence="2 11 12">Belongs to the class-I aminoacyl-tRNA synthetase family.</text>
</comment>
<dbReference type="InterPro" id="IPR001412">
    <property type="entry name" value="aa-tRNA-synth_I_CS"/>
</dbReference>
<dbReference type="SUPFAM" id="SSF52374">
    <property type="entry name" value="Nucleotidylyl transferase"/>
    <property type="match status" value="1"/>
</dbReference>
<evidence type="ECO:0000256" key="11">
    <source>
        <dbReference type="HAMAP-Rule" id="MF_00123"/>
    </source>
</evidence>
<evidence type="ECO:0000256" key="7">
    <source>
        <dbReference type="ARBA" id="ARBA00022840"/>
    </source>
</evidence>
<dbReference type="FunFam" id="3.40.50.620:FF:000030">
    <property type="entry name" value="Arginine--tRNA ligase"/>
    <property type="match status" value="1"/>
</dbReference>
<sequence length="580" mass="64419">MKEQLEQILATAIADLQQQGVLPADVQPRILLDRPRDKSHGDFATNLALTLAKPAGMNPRALAEALIAALPKVDWLAQADIAGPGFINFTLSQQQLIDQLEHALASATTGIQAAPAPKTIVIDYSSPNLAKEMHVGHLRSAIIGDAVARVQELLGHKVVRQNHVGDWGTQFGMLLAHMEELGDAELDMQLSNLETFYKAAKKRFDDSPEFANRARELVVALQSGEARCRKLWQQFIDVSLSHCQEVYDRLGVALTRADVMAESAYNDDLPQVIEDLKAQGLLVEDQGAQCVFLDEFKNKDGEALPVIVQKSGGGYLYATTDLAAIRYRQNVLHGDHLMYFVDQRQGLHFQQIFTLAKKAGFARADLQMDHYGFGTVMGKDGRPYKSRDGGVTKLADLLDEAEKRALELVQQKNSDLTAAEQEHVAKVVGISSVKYADLSKNRTSDYIFDWDTMLSFEGNTAPYLLYAYTRVVSIFNKAQINPAEVSGEFVLNDERELELANLLVRFNEVVQQVADKAMPHFLCGYLFELAGKFSSFYEACPILQQDDQALRQSRLKLAALTAKTLRQGLQLLGIHTLEKM</sequence>
<dbReference type="RefSeq" id="WP_110076987.1">
    <property type="nucleotide sequence ID" value="NZ_QGTT01000027.1"/>
</dbReference>
<dbReference type="Proteomes" id="UP000246964">
    <property type="component" value="Unassembled WGS sequence"/>
</dbReference>
<dbReference type="InterPro" id="IPR009080">
    <property type="entry name" value="tRNAsynth_Ia_anticodon-bd"/>
</dbReference>
<evidence type="ECO:0000256" key="8">
    <source>
        <dbReference type="ARBA" id="ARBA00022917"/>
    </source>
</evidence>
<dbReference type="GO" id="GO:0005737">
    <property type="term" value="C:cytoplasm"/>
    <property type="evidence" value="ECO:0007669"/>
    <property type="project" value="UniProtKB-SubCell"/>
</dbReference>
<dbReference type="HAMAP" id="MF_00123">
    <property type="entry name" value="Arg_tRNA_synth"/>
    <property type="match status" value="1"/>
</dbReference>
<dbReference type="PRINTS" id="PR01038">
    <property type="entry name" value="TRNASYNTHARG"/>
</dbReference>
<keyword evidence="7 11" id="KW-0067">ATP-binding</keyword>
<dbReference type="AlphaFoldDB" id="A0A317PZ26"/>
<dbReference type="PROSITE" id="PS00178">
    <property type="entry name" value="AA_TRNA_LIGASE_I"/>
    <property type="match status" value="1"/>
</dbReference>
<name>A0A317PZ26_9GAMM</name>
<dbReference type="Pfam" id="PF00750">
    <property type="entry name" value="tRNA-synt_1d"/>
    <property type="match status" value="1"/>
</dbReference>
<protein>
    <recommendedName>
        <fullName evidence="11">Arginine--tRNA ligase</fullName>
        <ecNumber evidence="11">6.1.1.19</ecNumber>
    </recommendedName>
    <alternativeName>
        <fullName evidence="11">Arginyl-tRNA synthetase</fullName>
        <shortName evidence="11">ArgRS</shortName>
    </alternativeName>
</protein>
<reference evidence="15 16" key="1">
    <citation type="submission" date="2018-05" db="EMBL/GenBank/DDBJ databases">
        <title>Freshwater and sediment microbial communities from various areas in North America, analyzing microbe dynamics in response to fracking.</title>
        <authorList>
            <person name="Lamendella R."/>
        </authorList>
    </citation>
    <scope>NUCLEOTIDE SEQUENCE [LARGE SCALE GENOMIC DNA]</scope>
    <source>
        <strain evidence="15 16">125B1</strain>
    </source>
</reference>
<dbReference type="SMART" id="SM00836">
    <property type="entry name" value="DALR_1"/>
    <property type="match status" value="1"/>
</dbReference>
<evidence type="ECO:0000259" key="14">
    <source>
        <dbReference type="SMART" id="SM01016"/>
    </source>
</evidence>
<dbReference type="GO" id="GO:0004814">
    <property type="term" value="F:arginine-tRNA ligase activity"/>
    <property type="evidence" value="ECO:0007669"/>
    <property type="project" value="UniProtKB-UniRule"/>
</dbReference>
<keyword evidence="6 11" id="KW-0547">Nucleotide-binding</keyword>
<dbReference type="InterPro" id="IPR005148">
    <property type="entry name" value="Arg-tRNA-synth_N"/>
</dbReference>
<dbReference type="InterPro" id="IPR035684">
    <property type="entry name" value="ArgRS_core"/>
</dbReference>
<dbReference type="Gene3D" id="3.40.50.620">
    <property type="entry name" value="HUPs"/>
    <property type="match status" value="1"/>
</dbReference>
<evidence type="ECO:0000256" key="3">
    <source>
        <dbReference type="ARBA" id="ARBA00011245"/>
    </source>
</evidence>
<comment type="subunit">
    <text evidence="3 11">Monomer.</text>
</comment>
<dbReference type="InterPro" id="IPR014729">
    <property type="entry name" value="Rossmann-like_a/b/a_fold"/>
</dbReference>
<dbReference type="Gene3D" id="1.10.730.10">
    <property type="entry name" value="Isoleucyl-tRNA Synthetase, Domain 1"/>
    <property type="match status" value="1"/>
</dbReference>
<keyword evidence="4 11" id="KW-0963">Cytoplasm</keyword>
<feature type="domain" description="DALR anticodon binding" evidence="13">
    <location>
        <begin position="464"/>
        <end position="580"/>
    </location>
</feature>
<dbReference type="Pfam" id="PF05746">
    <property type="entry name" value="DALR_1"/>
    <property type="match status" value="1"/>
</dbReference>
<dbReference type="SUPFAM" id="SSF47323">
    <property type="entry name" value="Anticodon-binding domain of a subclass of class I aminoacyl-tRNA synthetases"/>
    <property type="match status" value="1"/>
</dbReference>
<comment type="caution">
    <text evidence="15">The sequence shown here is derived from an EMBL/GenBank/DDBJ whole genome shotgun (WGS) entry which is preliminary data.</text>
</comment>
<evidence type="ECO:0000256" key="5">
    <source>
        <dbReference type="ARBA" id="ARBA00022598"/>
    </source>
</evidence>